<dbReference type="PANTHER" id="PTHR11071:SF420">
    <property type="entry name" value="PEPTIDYL-PROLYL CIS-TRANS ISOMERASE CYP20-3, CHLOROPLASTIC"/>
    <property type="match status" value="1"/>
</dbReference>
<sequence length="254" mass="27315">MQAMRLEHATNLLRPQGASCMRSSSFRAARPLQPGRRQSTKISADLKTKAASEQLSAISCTFTKRQGMAILGGIMLSSAGSAHADPEVTNKVFFDLTVGGKPAGRIVVGLFGKDVPKTVANFVALTKGEKGVGAYKGTEFHRVVKDFVLQGGDFERGNGTGGRSIYGKKFADENFSIKHFPGALSMANAGPNTNGSQFFISSGSQAPYWLDGKHVVFGKVLEGFDLVQQLQYLEVDFFSKPKDRLKIADCGVLT</sequence>
<comment type="function">
    <text evidence="5">PPIases accelerate the folding of proteins. It catalyzes the cis-trans isomerization of proline imidic peptide bonds in oligopeptides.</text>
</comment>
<dbReference type="EMBL" id="CAUYUE010000015">
    <property type="protein sequence ID" value="CAK0786791.1"/>
    <property type="molecule type" value="Genomic_DNA"/>
</dbReference>
<comment type="catalytic activity">
    <reaction evidence="1 5">
        <text>[protein]-peptidylproline (omega=180) = [protein]-peptidylproline (omega=0)</text>
        <dbReference type="Rhea" id="RHEA:16237"/>
        <dbReference type="Rhea" id="RHEA-COMP:10747"/>
        <dbReference type="Rhea" id="RHEA-COMP:10748"/>
        <dbReference type="ChEBI" id="CHEBI:83833"/>
        <dbReference type="ChEBI" id="CHEBI:83834"/>
        <dbReference type="EC" id="5.2.1.8"/>
    </reaction>
</comment>
<name>A0AAV1IIZ8_9CHLO</name>
<keyword evidence="8" id="KW-1185">Reference proteome</keyword>
<dbReference type="InterPro" id="IPR002130">
    <property type="entry name" value="Cyclophilin-type_PPIase_dom"/>
</dbReference>
<proteinExistence type="inferred from homology"/>
<evidence type="ECO:0000256" key="3">
    <source>
        <dbReference type="ARBA" id="ARBA00023110"/>
    </source>
</evidence>
<dbReference type="FunFam" id="2.40.100.10:FF:000001">
    <property type="entry name" value="Peptidyl-prolyl cis-trans isomerase"/>
    <property type="match status" value="1"/>
</dbReference>
<evidence type="ECO:0000256" key="5">
    <source>
        <dbReference type="RuleBase" id="RU363019"/>
    </source>
</evidence>
<dbReference type="GO" id="GO:0003755">
    <property type="term" value="F:peptidyl-prolyl cis-trans isomerase activity"/>
    <property type="evidence" value="ECO:0007669"/>
    <property type="project" value="UniProtKB-UniRule"/>
</dbReference>
<dbReference type="Pfam" id="PF00160">
    <property type="entry name" value="Pro_isomerase"/>
    <property type="match status" value="1"/>
</dbReference>
<accession>A0AAV1IIZ8</accession>
<dbReference type="PRINTS" id="PR00153">
    <property type="entry name" value="CSAPPISMRASE"/>
</dbReference>
<dbReference type="Proteomes" id="UP001314263">
    <property type="component" value="Unassembled WGS sequence"/>
</dbReference>
<dbReference type="AlphaFoldDB" id="A0AAV1IIZ8"/>
<evidence type="ECO:0000256" key="1">
    <source>
        <dbReference type="ARBA" id="ARBA00000971"/>
    </source>
</evidence>
<dbReference type="PROSITE" id="PS00170">
    <property type="entry name" value="CSA_PPIASE_1"/>
    <property type="match status" value="1"/>
</dbReference>
<dbReference type="PROSITE" id="PS50072">
    <property type="entry name" value="CSA_PPIASE_2"/>
    <property type="match status" value="1"/>
</dbReference>
<evidence type="ECO:0000313" key="7">
    <source>
        <dbReference type="EMBL" id="CAK0786791.1"/>
    </source>
</evidence>
<organism evidence="7 8">
    <name type="scientific">Coccomyxa viridis</name>
    <dbReference type="NCBI Taxonomy" id="1274662"/>
    <lineage>
        <taxon>Eukaryota</taxon>
        <taxon>Viridiplantae</taxon>
        <taxon>Chlorophyta</taxon>
        <taxon>core chlorophytes</taxon>
        <taxon>Trebouxiophyceae</taxon>
        <taxon>Trebouxiophyceae incertae sedis</taxon>
        <taxon>Coccomyxaceae</taxon>
        <taxon>Coccomyxa</taxon>
    </lineage>
</organism>
<comment type="caution">
    <text evidence="7">The sequence shown here is derived from an EMBL/GenBank/DDBJ whole genome shotgun (WGS) entry which is preliminary data.</text>
</comment>
<dbReference type="InterPro" id="IPR020892">
    <property type="entry name" value="Cyclophilin-type_PPIase_CS"/>
</dbReference>
<keyword evidence="3 5" id="KW-0697">Rotamase</keyword>
<dbReference type="Gene3D" id="2.40.100.10">
    <property type="entry name" value="Cyclophilin-like"/>
    <property type="match status" value="1"/>
</dbReference>
<evidence type="ECO:0000313" key="8">
    <source>
        <dbReference type="Proteomes" id="UP001314263"/>
    </source>
</evidence>
<evidence type="ECO:0000259" key="6">
    <source>
        <dbReference type="PROSITE" id="PS50072"/>
    </source>
</evidence>
<feature type="domain" description="PPIase cyclophilin-type" evidence="6">
    <location>
        <begin position="93"/>
        <end position="252"/>
    </location>
</feature>
<dbReference type="GO" id="GO:0005737">
    <property type="term" value="C:cytoplasm"/>
    <property type="evidence" value="ECO:0007669"/>
    <property type="project" value="TreeGrafter"/>
</dbReference>
<evidence type="ECO:0000256" key="4">
    <source>
        <dbReference type="ARBA" id="ARBA00023235"/>
    </source>
</evidence>
<dbReference type="PANTHER" id="PTHR11071">
    <property type="entry name" value="PEPTIDYL-PROLYL CIS-TRANS ISOMERASE"/>
    <property type="match status" value="1"/>
</dbReference>
<dbReference type="GO" id="GO:0016018">
    <property type="term" value="F:cyclosporin A binding"/>
    <property type="evidence" value="ECO:0007669"/>
    <property type="project" value="TreeGrafter"/>
</dbReference>
<gene>
    <name evidence="7" type="ORF">CVIRNUC_010005</name>
</gene>
<dbReference type="InterPro" id="IPR029000">
    <property type="entry name" value="Cyclophilin-like_dom_sf"/>
</dbReference>
<comment type="similarity">
    <text evidence="2 5">Belongs to the cyclophilin-type PPIase family.</text>
</comment>
<protein>
    <recommendedName>
        <fullName evidence="5">Peptidyl-prolyl cis-trans isomerase</fullName>
        <shortName evidence="5">PPIase</shortName>
        <ecNumber evidence="5">5.2.1.8</ecNumber>
    </recommendedName>
</protein>
<dbReference type="SUPFAM" id="SSF50891">
    <property type="entry name" value="Cyclophilin-like"/>
    <property type="match status" value="1"/>
</dbReference>
<dbReference type="EC" id="5.2.1.8" evidence="5"/>
<dbReference type="GO" id="GO:0006457">
    <property type="term" value="P:protein folding"/>
    <property type="evidence" value="ECO:0007669"/>
    <property type="project" value="InterPro"/>
</dbReference>
<evidence type="ECO:0000256" key="2">
    <source>
        <dbReference type="ARBA" id="ARBA00007365"/>
    </source>
</evidence>
<keyword evidence="4 5" id="KW-0413">Isomerase</keyword>
<reference evidence="7 8" key="1">
    <citation type="submission" date="2023-10" db="EMBL/GenBank/DDBJ databases">
        <authorList>
            <person name="Maclean D."/>
            <person name="Macfadyen A."/>
        </authorList>
    </citation>
    <scope>NUCLEOTIDE SEQUENCE [LARGE SCALE GENOMIC DNA]</scope>
</reference>